<protein>
    <submittedName>
        <fullName evidence="2">Uncharacterized protein</fullName>
    </submittedName>
</protein>
<dbReference type="Proteomes" id="UP000782312">
    <property type="component" value="Unassembled WGS sequence"/>
</dbReference>
<feature type="signal peptide" evidence="1">
    <location>
        <begin position="1"/>
        <end position="23"/>
    </location>
</feature>
<dbReference type="AlphaFoldDB" id="A0A932I427"/>
<dbReference type="EMBL" id="JACPUR010000040">
    <property type="protein sequence ID" value="MBI3129377.1"/>
    <property type="molecule type" value="Genomic_DNA"/>
</dbReference>
<comment type="caution">
    <text evidence="2">The sequence shown here is derived from an EMBL/GenBank/DDBJ whole genome shotgun (WGS) entry which is preliminary data.</text>
</comment>
<feature type="chain" id="PRO_5037666858" evidence="1">
    <location>
        <begin position="24"/>
        <end position="151"/>
    </location>
</feature>
<evidence type="ECO:0000256" key="1">
    <source>
        <dbReference type="SAM" id="SignalP"/>
    </source>
</evidence>
<name>A0A932I427_UNCTE</name>
<accession>A0A932I427</accession>
<gene>
    <name evidence="2" type="ORF">HYZ11_17340</name>
</gene>
<organism evidence="2 3">
    <name type="scientific">Tectimicrobiota bacterium</name>
    <dbReference type="NCBI Taxonomy" id="2528274"/>
    <lineage>
        <taxon>Bacteria</taxon>
        <taxon>Pseudomonadati</taxon>
        <taxon>Nitrospinota/Tectimicrobiota group</taxon>
        <taxon>Candidatus Tectimicrobiota</taxon>
    </lineage>
</organism>
<reference evidence="2" key="1">
    <citation type="submission" date="2020-07" db="EMBL/GenBank/DDBJ databases">
        <title>Huge and variable diversity of episymbiotic CPR bacteria and DPANN archaea in groundwater ecosystems.</title>
        <authorList>
            <person name="He C.Y."/>
            <person name="Keren R."/>
            <person name="Whittaker M."/>
            <person name="Farag I.F."/>
            <person name="Doudna J."/>
            <person name="Cate J.H.D."/>
            <person name="Banfield J.F."/>
        </authorList>
    </citation>
    <scope>NUCLEOTIDE SEQUENCE</scope>
    <source>
        <strain evidence="2">NC_groundwater_763_Ag_S-0.2um_68_21</strain>
    </source>
</reference>
<evidence type="ECO:0000313" key="2">
    <source>
        <dbReference type="EMBL" id="MBI3129377.1"/>
    </source>
</evidence>
<proteinExistence type="predicted"/>
<sequence length="151" mass="16701">MRKLRFLSLLLGGLALLAPASPAARGQSAPGGPNAGGEAIERRAEGFDAPVIARSKFLGWVRRDITRHVPGEETLFKQYVDEWGFQFETISINGVVFAINMDVDGKYPFDITLMDSDCDGVFDMKVEEKPGQRVDLQIPECVFRPATAEKR</sequence>
<keyword evidence="1" id="KW-0732">Signal</keyword>
<evidence type="ECO:0000313" key="3">
    <source>
        <dbReference type="Proteomes" id="UP000782312"/>
    </source>
</evidence>